<keyword evidence="14 20" id="KW-0472">Membrane</keyword>
<comment type="similarity">
    <text evidence="19">Belongs to the calcium channel alpha-1 subunit (TC 1.A.1.11) family.</text>
</comment>
<dbReference type="PANTHER" id="PTHR45628:SF7">
    <property type="entry name" value="VOLTAGE-DEPENDENT CALCIUM CHANNEL TYPE A SUBUNIT ALPHA-1"/>
    <property type="match status" value="1"/>
</dbReference>
<keyword evidence="18" id="KW-0407">Ion channel</keyword>
<evidence type="ECO:0000256" key="18">
    <source>
        <dbReference type="ARBA" id="ARBA00023303"/>
    </source>
</evidence>
<evidence type="ECO:0000256" key="15">
    <source>
        <dbReference type="ARBA" id="ARBA00023180"/>
    </source>
</evidence>
<feature type="transmembrane region" description="Helical" evidence="20">
    <location>
        <begin position="1273"/>
        <end position="1298"/>
    </location>
</feature>
<dbReference type="RefSeq" id="XP_065654238.1">
    <property type="nucleotide sequence ID" value="XM_065798166.1"/>
</dbReference>
<dbReference type="Gene3D" id="1.10.287.70">
    <property type="match status" value="4"/>
</dbReference>
<evidence type="ECO:0000256" key="12">
    <source>
        <dbReference type="ARBA" id="ARBA00022989"/>
    </source>
</evidence>
<gene>
    <name evidence="23" type="primary">LOC105848388</name>
</gene>
<feature type="transmembrane region" description="Helical" evidence="20">
    <location>
        <begin position="399"/>
        <end position="422"/>
    </location>
</feature>
<dbReference type="Pfam" id="PF00520">
    <property type="entry name" value="Ion_trans"/>
    <property type="match status" value="4"/>
</dbReference>
<feature type="transmembrane region" description="Helical" evidence="20">
    <location>
        <begin position="141"/>
        <end position="159"/>
    </location>
</feature>
<feature type="transmembrane region" description="Helical" evidence="20">
    <location>
        <begin position="1382"/>
        <end position="1404"/>
    </location>
</feature>
<keyword evidence="7 20" id="KW-0812">Transmembrane</keyword>
<reference evidence="23" key="1">
    <citation type="submission" date="2025-08" db="UniProtKB">
        <authorList>
            <consortium name="RefSeq"/>
        </authorList>
    </citation>
    <scope>IDENTIFICATION</scope>
</reference>
<evidence type="ECO:0000256" key="6">
    <source>
        <dbReference type="ARBA" id="ARBA00022673"/>
    </source>
</evidence>
<evidence type="ECO:0000256" key="16">
    <source>
        <dbReference type="ARBA" id="ARBA00023223"/>
    </source>
</evidence>
<feature type="transmembrane region" description="Helical" evidence="20">
    <location>
        <begin position="267"/>
        <end position="288"/>
    </location>
</feature>
<dbReference type="PROSITE" id="PS50222">
    <property type="entry name" value="EF_HAND_2"/>
    <property type="match status" value="1"/>
</dbReference>
<feature type="transmembrane region" description="Helical" evidence="20">
    <location>
        <begin position="213"/>
        <end position="230"/>
    </location>
</feature>
<dbReference type="SUPFAM" id="SSF47473">
    <property type="entry name" value="EF-hand"/>
    <property type="match status" value="1"/>
</dbReference>
<evidence type="ECO:0000256" key="17">
    <source>
        <dbReference type="ARBA" id="ARBA00023262"/>
    </source>
</evidence>
<feature type="transmembrane region" description="Helical" evidence="20">
    <location>
        <begin position="365"/>
        <end position="387"/>
    </location>
</feature>
<dbReference type="InterPro" id="IPR031649">
    <property type="entry name" value="GPHH_dom"/>
</dbReference>
<dbReference type="Gene3D" id="1.20.120.350">
    <property type="entry name" value="Voltage-gated potassium channels. Chain C"/>
    <property type="match status" value="4"/>
</dbReference>
<evidence type="ECO:0000256" key="3">
    <source>
        <dbReference type="ARBA" id="ARBA00022448"/>
    </source>
</evidence>
<keyword evidence="15" id="KW-0325">Glycoprotein</keyword>
<evidence type="ECO:0000313" key="22">
    <source>
        <dbReference type="Proteomes" id="UP001652625"/>
    </source>
</evidence>
<evidence type="ECO:0000313" key="23">
    <source>
        <dbReference type="RefSeq" id="XP_065654238.1"/>
    </source>
</evidence>
<dbReference type="Gene3D" id="6.10.250.2500">
    <property type="match status" value="1"/>
</dbReference>
<evidence type="ECO:0000256" key="2">
    <source>
        <dbReference type="ARBA" id="ARBA00007828"/>
    </source>
</evidence>
<dbReference type="PRINTS" id="PR00167">
    <property type="entry name" value="CACHANNEL"/>
</dbReference>
<proteinExistence type="inferred from homology"/>
<feature type="transmembrane region" description="Helical" evidence="20">
    <location>
        <begin position="644"/>
        <end position="666"/>
    </location>
</feature>
<dbReference type="InterPro" id="IPR011992">
    <property type="entry name" value="EF-hand-dom_pair"/>
</dbReference>
<dbReference type="Pfam" id="PF16905">
    <property type="entry name" value="GPHH"/>
    <property type="match status" value="1"/>
</dbReference>
<feature type="transmembrane region" description="Helical" evidence="20">
    <location>
        <begin position="1161"/>
        <end position="1183"/>
    </location>
</feature>
<keyword evidence="17" id="KW-0599">Photoprotein</keyword>
<dbReference type="InterPro" id="IPR002077">
    <property type="entry name" value="VDCCAlpha1"/>
</dbReference>
<dbReference type="Proteomes" id="UP001652625">
    <property type="component" value="Chromosome 05"/>
</dbReference>
<name>A0ABM4BYD6_HYDVU</name>
<feature type="transmembrane region" description="Helical" evidence="20">
    <location>
        <begin position="1058"/>
        <end position="1076"/>
    </location>
</feature>
<dbReference type="InterPro" id="IPR027359">
    <property type="entry name" value="Volt_channel_dom_sf"/>
</dbReference>
<dbReference type="InterPro" id="IPR002048">
    <property type="entry name" value="EF_hand_dom"/>
</dbReference>
<evidence type="ECO:0000256" key="7">
    <source>
        <dbReference type="ARBA" id="ARBA00022692"/>
    </source>
</evidence>
<accession>A0ABM4BYD6</accession>
<keyword evidence="11 19" id="KW-0851">Voltage-gated channel</keyword>
<feature type="transmembrane region" description="Helical" evidence="20">
    <location>
        <begin position="1027"/>
        <end position="1046"/>
    </location>
</feature>
<feature type="transmembrane region" description="Helical" evidence="20">
    <location>
        <begin position="1096"/>
        <end position="1115"/>
    </location>
</feature>
<dbReference type="InterPro" id="IPR014873">
    <property type="entry name" value="VDCC_a1su_IQ"/>
</dbReference>
<keyword evidence="9" id="KW-0677">Repeat</keyword>
<dbReference type="InterPro" id="IPR050599">
    <property type="entry name" value="VDCC_alpha-1_subunit"/>
</dbReference>
<keyword evidence="16" id="KW-0455">Luminescence</keyword>
<feature type="domain" description="EF-hand" evidence="21">
    <location>
        <begin position="1607"/>
        <end position="1642"/>
    </location>
</feature>
<feature type="transmembrane region" description="Helical" evidence="20">
    <location>
        <begin position="179"/>
        <end position="201"/>
    </location>
</feature>
<feature type="transmembrane region" description="Helical" evidence="20">
    <location>
        <begin position="1416"/>
        <end position="1435"/>
    </location>
</feature>
<dbReference type="InterPro" id="IPR005821">
    <property type="entry name" value="Ion_trans_dom"/>
</dbReference>
<evidence type="ECO:0000256" key="8">
    <source>
        <dbReference type="ARBA" id="ARBA00022723"/>
    </source>
</evidence>
<organism evidence="22 23">
    <name type="scientific">Hydra vulgaris</name>
    <name type="common">Hydra</name>
    <name type="synonym">Hydra attenuata</name>
    <dbReference type="NCBI Taxonomy" id="6087"/>
    <lineage>
        <taxon>Eukaryota</taxon>
        <taxon>Metazoa</taxon>
        <taxon>Cnidaria</taxon>
        <taxon>Hydrozoa</taxon>
        <taxon>Hydroidolina</taxon>
        <taxon>Anthoathecata</taxon>
        <taxon>Aplanulata</taxon>
        <taxon>Hydridae</taxon>
        <taxon>Hydra</taxon>
    </lineage>
</organism>
<evidence type="ECO:0000256" key="9">
    <source>
        <dbReference type="ARBA" id="ARBA00022737"/>
    </source>
</evidence>
<feature type="transmembrane region" description="Helical" evidence="20">
    <location>
        <begin position="1476"/>
        <end position="1500"/>
    </location>
</feature>
<keyword evidence="22" id="KW-1185">Reference proteome</keyword>
<dbReference type="Gene3D" id="1.10.238.10">
    <property type="entry name" value="EF-hand"/>
    <property type="match status" value="1"/>
</dbReference>
<comment type="subcellular location">
    <subcellularLocation>
        <location evidence="1 19">Membrane</location>
        <topology evidence="1 19">Multi-pass membrane protein</topology>
    </subcellularLocation>
</comment>
<feature type="transmembrane region" description="Helical" evidence="20">
    <location>
        <begin position="523"/>
        <end position="540"/>
    </location>
</feature>
<keyword evidence="8" id="KW-0479">Metal-binding</keyword>
<dbReference type="PANTHER" id="PTHR45628">
    <property type="entry name" value="VOLTAGE-DEPENDENT CALCIUM CHANNEL TYPE A SUBUNIT ALPHA-1"/>
    <property type="match status" value="1"/>
</dbReference>
<keyword evidence="6 19" id="KW-0107">Calcium channel</keyword>
<evidence type="ECO:0000256" key="19">
    <source>
        <dbReference type="RuleBase" id="RU003808"/>
    </source>
</evidence>
<protein>
    <submittedName>
        <fullName evidence="23">Voltage-dependent L-type calcium channel subunit alpha-1D isoform X4</fullName>
    </submittedName>
</protein>
<feature type="transmembrane region" description="Helical" evidence="20">
    <location>
        <begin position="560"/>
        <end position="581"/>
    </location>
</feature>
<evidence type="ECO:0000256" key="10">
    <source>
        <dbReference type="ARBA" id="ARBA00022837"/>
    </source>
</evidence>
<dbReference type="SUPFAM" id="SSF81324">
    <property type="entry name" value="Voltage-gated potassium channels"/>
    <property type="match status" value="4"/>
</dbReference>
<keyword evidence="4" id="KW-0597">Phosphoprotein</keyword>
<evidence type="ECO:0000256" key="14">
    <source>
        <dbReference type="ARBA" id="ARBA00023136"/>
    </source>
</evidence>
<evidence type="ECO:0000256" key="11">
    <source>
        <dbReference type="ARBA" id="ARBA00022882"/>
    </source>
</evidence>
<evidence type="ECO:0000259" key="21">
    <source>
        <dbReference type="PROSITE" id="PS50222"/>
    </source>
</evidence>
<keyword evidence="12 20" id="KW-1133">Transmembrane helix</keyword>
<keyword evidence="10 19" id="KW-0106">Calcium</keyword>
<evidence type="ECO:0000256" key="20">
    <source>
        <dbReference type="SAM" id="Phobius"/>
    </source>
</evidence>
<evidence type="ECO:0000256" key="1">
    <source>
        <dbReference type="ARBA" id="ARBA00004141"/>
    </source>
</evidence>
<evidence type="ECO:0000256" key="5">
    <source>
        <dbReference type="ARBA" id="ARBA00022568"/>
    </source>
</evidence>
<comment type="similarity">
    <text evidence="2">Belongs to the aequorin family.</text>
</comment>
<dbReference type="GeneID" id="105848388"/>
<evidence type="ECO:0000256" key="13">
    <source>
        <dbReference type="ARBA" id="ARBA00023065"/>
    </source>
</evidence>
<evidence type="ECO:0000256" key="4">
    <source>
        <dbReference type="ARBA" id="ARBA00022553"/>
    </source>
</evidence>
<keyword evidence="13" id="KW-0406">Ion transport</keyword>
<keyword evidence="5 19" id="KW-0109">Calcium transport</keyword>
<feature type="transmembrane region" description="Helical" evidence="20">
    <location>
        <begin position="1569"/>
        <end position="1591"/>
    </location>
</feature>
<dbReference type="Pfam" id="PF08763">
    <property type="entry name" value="Ca_chan_IQ"/>
    <property type="match status" value="1"/>
</dbReference>
<sequence>MKSYEMVQRKYNVEAKTNNILQESLEYYKKIKSNGYFEEPMKLIPPEDIEENYFKKLPSCKKTKFANYASKVNIKDFVTSSAKNHLENSSNSNIIFNSNKSSQKITSKTNIIYKGDFSSLFVFQPDNKIRKIATLITESKCFHYFVTFAIIFACILVAIDAPLPNQDRSKINNNVDKFQWYILGIFIWETLLKIISKGFVLHPSSYMRSFMNIADFFILIISILAASNVISNQCQVKGLRIIRFLRPVKAIKGFQSLRVVIKSIGKAIFPLLQVLCLVAFVISIYAIIGLEFMATRFHYYCKNNSSTYLTEKYFFKYQNEDFTKACDNNTDVKYFVQGRQCLSNQTCFRSYNAGVNFGITSFDNIFLSMLTVFQCITLEGWADIMYYTLDAMDLDGFIWTIYFTTLIFFGSFFMLHLALGVLSCEFTKERERFEKRKTFLRLRQENQMSKVCDIYSEWISIGEKLIFTEQFELIVNAPEALWNDSLNQNGSYKSFIKCSSMKKLDAQIKHLQIKVRFVVKHQIYFWLVYFTVVLNSIMFATKHYSQPKWITDTQSISEKIFLTLFIFDVVLKIFSLSFSGYCASPFNLVELIVVFLNMVEVLIQIDAGLSIFQCLRLLQVFKVTKYWTTLKNLVTSFVNSINSIVSLLFLILLYMVIMALLGMQLFGGRFKNLPKSINSNFDTFTNSMLSVFQIVTGEDWYSAMYAGMAAYGAPLSVFGVATSLYFLFLVVFGNYTLLNVFLAIAVDNLANAEILNQDECHHLNVSNIENKSVLPKPKSIRLPQKNDKNFDNICKEKIFYNKYTQKEILFTKKESLDLKTQFKNVEKSDDYLGDKTTTEIFFINSNAVMDDSKSFVSSVVTSHFISTPQDQFCNTASDTNHFISNPQDQFCNTAIDTSTTNFESKMVKDRSRKAQKKSIVFGNKTSESFNSDNLRKISKVLYENDSQATTEHDAENTSKQESVNYNAAEEDFSQQIKHNGMLNMLRVSVVQEKPLNLQPTKNHSSLFIFSSKNRFRQLCIKIVRHQLFDAFMITIVVLCSAALGIRDPLNKNKELNRILVYCDYIFTFIFGIEVFLKVVADGFFLHKGSYLRNAWNILDILIFVFNLASIILHYFHKSYIEPTTLADVFNVFTVLRPLKIIQKVHKLKIVFHCMVYSFKNVIFILIIAFLLLFIFACFGVKFFQGVLYSCNDLSKSIQEDCQGSFYSTIMNDRVLKSESRAWKNQDSNFDNIIVALFTLYICSTEDNWPDLMYKTINSMGINIGPLENSKPYIAIYFVIFIVIFTCIIINIYIAFIILTFQKHGEKEILCGLDRNQCDCLHFALNANPQKSINPKDKSSLSYQVCVIVESMQFEYFIMSVIVMNCIQLMMKYNGMSENYKNSLIYLNILFSFIFCLESIMKIIAYKLHYFKDFWNLFDLAVIFGSLMDILLTYVVKITKLDPSMFRLFRPARIIKILHKSTNMRVMLLTFFRSVRALPYVTGLILILNYIYAVLGMMLFANIKLDGTIFHEQNNFRNIYRSMVLLFRCSTGENWSLIMYGCYNKAECDSNSDLMTSEKKYCGNTWVARTYFTSYIFFSMFLLLNLFVAIIMDNFEYLTSDGSILVPHHMNEFVRLWSKFDPDATGFVSYNQFYEMMLQLLPPVGFGYHCPKIVAFKRLIRMDIPVDTDGSVSFYTTLLALARVNLNFCTKSSRFENDIELNRIIKSLWPNMAEKSLNKFFPKLKENESLTVGKIYCLKLLVMNYRRRKQKAAEALNNNSLLSKEYFDASDAKNPINSNYFFNSGSEDNHKKKERTRKNHTFSGVFYI</sequence>
<keyword evidence="3" id="KW-0813">Transport</keyword>